<dbReference type="OrthoDB" id="417697at2759"/>
<dbReference type="PANTHER" id="PTHR22938:SF0">
    <property type="entry name" value="E3 UBIQUITIN-PROTEIN LIGASE ZNF598"/>
    <property type="match status" value="1"/>
</dbReference>
<dbReference type="SUPFAM" id="SSF53335">
    <property type="entry name" value="S-adenosyl-L-methionine-dependent methyltransferases"/>
    <property type="match status" value="1"/>
</dbReference>
<feature type="domain" description="C2H2-type" evidence="2">
    <location>
        <begin position="338"/>
        <end position="359"/>
    </location>
</feature>
<sequence length="990" mass="110378">MASAAQADTSADTKSGMSEENGEIENKRPMFGNRLLVDPNQVFSHNAWDNIAWSDEQIERAQAKVMEISSEVLDSDSQRCYEDEADKFWDKFYGVHQNRFFKDRNWLFTEFPELEVHSALVGQQELMESSYEGCVSRRQILEVGCGVGNTVFPLLSTLPDDDLFVYCCDFSPVAVNLVKENPAYDTKRCHAFVCDVSDPDAEVPFPEGSIDIITLVFTMSAIHPDNNYVFRSFKELRNHVRKEHELFYCDLCVDNVKNGAEWHLLEPKGEAGSAQKQSGEHRLPSVGFEPGPPACSRRPAVALRIFTFERKGYSRSDLARHRRTGDPDDKSHKGHPLCEFCDVRFMDNDDLYRHLRKDHYFCHFCDADGVHNIFYSDYEQLRKHFRSDHFLCEEGTCYQEKFTCAFRSEIDLKAHKAQRHIQSLGKAEARQARTLELEFSIGSRGRGRPRPGQSPSSATPSTVPPFSSMSNVTVTSSTIMSPAKGPQPLFSLEQPIINTQSSEEFPSLGPSGKSVSSADGSADIPPSMDTLAQRLAKQNRFTTRSTYSKPTHNIMEDEEEFPSLGATLREPGNQTNIVVTSGSDTGLTGDWNTVRVRINSQDSLHPTTCKSQGRTNNISFELNRRWPSPSESVQGSVGGGAIPKKRPQARITCISSSENITVHPPKDNPPVIKTDPVSLSSISSSLLSCPKQDSALVTSKDEFPSLTQVVKPEKLLPSHRRPQKNGLHGQSVQRSEEAELEWESSRSLKGGGKNKKGKNKDEAKQNGLEFNLKSLNVEPVEEKKGTRAPPGFSGVPERRSPPPGFTVPLNLANSIRNPFGDIPSPTEMTFTNSSGESYSLAKYVPPKDFGIRNQELLTKILVILGGDLEKLDLFKKMSSDFRTGCLDALEYHTQCSNLFGDSFQESVFPELVCLLPDTGKQQELVQIACLLSSAKDLKVWLKDKGLVMCDQDTCKQVVQWHELGDHVSSHVFIAGFPALPKPGSWCSEIL</sequence>
<dbReference type="PANTHER" id="PTHR22938">
    <property type="entry name" value="ZINC FINGER PROTEIN 598"/>
    <property type="match status" value="1"/>
</dbReference>
<dbReference type="Pfam" id="PF23230">
    <property type="entry name" value="zf-C2H2_13"/>
    <property type="match status" value="1"/>
</dbReference>
<dbReference type="InterPro" id="IPR013087">
    <property type="entry name" value="Znf_C2H2_type"/>
</dbReference>
<feature type="region of interest" description="Disordered" evidence="1">
    <location>
        <begin position="270"/>
        <end position="289"/>
    </location>
</feature>
<feature type="region of interest" description="Disordered" evidence="1">
    <location>
        <begin position="625"/>
        <end position="648"/>
    </location>
</feature>
<accession>A0A7R8XIH3</accession>
<dbReference type="EMBL" id="CAJPEV010001195">
    <property type="protein sequence ID" value="CAG0891298.1"/>
    <property type="molecule type" value="Genomic_DNA"/>
</dbReference>
<dbReference type="CDD" id="cd02440">
    <property type="entry name" value="AdoMet_MTases"/>
    <property type="match status" value="1"/>
</dbReference>
<evidence type="ECO:0000256" key="1">
    <source>
        <dbReference type="SAM" id="MobiDB-lite"/>
    </source>
</evidence>
<proteinExistence type="predicted"/>
<evidence type="ECO:0000313" key="4">
    <source>
        <dbReference type="Proteomes" id="UP000677054"/>
    </source>
</evidence>
<dbReference type="InterPro" id="IPR057634">
    <property type="entry name" value="PAH_ZNF598/HEL2"/>
</dbReference>
<dbReference type="Proteomes" id="UP000677054">
    <property type="component" value="Unassembled WGS sequence"/>
</dbReference>
<gene>
    <name evidence="3" type="ORF">DSTB1V02_LOCUS6492</name>
</gene>
<dbReference type="InterPro" id="IPR029063">
    <property type="entry name" value="SAM-dependent_MTases_sf"/>
</dbReference>
<dbReference type="EMBL" id="LR900712">
    <property type="protein sequence ID" value="CAD7246645.1"/>
    <property type="molecule type" value="Genomic_DNA"/>
</dbReference>
<feature type="region of interest" description="Disordered" evidence="1">
    <location>
        <begin position="1"/>
        <end position="25"/>
    </location>
</feature>
<dbReference type="Gene3D" id="3.40.50.150">
    <property type="entry name" value="Vaccinia Virus protein VP39"/>
    <property type="match status" value="1"/>
</dbReference>
<dbReference type="GO" id="GO:0043022">
    <property type="term" value="F:ribosome binding"/>
    <property type="evidence" value="ECO:0007669"/>
    <property type="project" value="TreeGrafter"/>
</dbReference>
<dbReference type="AlphaFoldDB" id="A0A7R8XIH3"/>
<name>A0A7R8XIH3_9CRUS</name>
<feature type="region of interest" description="Disordered" evidence="1">
    <location>
        <begin position="438"/>
        <end position="470"/>
    </location>
</feature>
<dbReference type="Pfam" id="PF23202">
    <property type="entry name" value="PAH_ZNF598"/>
    <property type="match status" value="1"/>
</dbReference>
<feature type="compositionally biased region" description="Low complexity" evidence="1">
    <location>
        <begin position="450"/>
        <end position="470"/>
    </location>
</feature>
<feature type="region of interest" description="Disordered" evidence="1">
    <location>
        <begin position="708"/>
        <end position="803"/>
    </location>
</feature>
<dbReference type="SMART" id="SM00355">
    <property type="entry name" value="ZnF_C2H2"/>
    <property type="match status" value="4"/>
</dbReference>
<dbReference type="PROSITE" id="PS00028">
    <property type="entry name" value="ZINC_FINGER_C2H2_1"/>
    <property type="match status" value="1"/>
</dbReference>
<dbReference type="Pfam" id="PF13649">
    <property type="entry name" value="Methyltransf_25"/>
    <property type="match status" value="1"/>
</dbReference>
<keyword evidence="4" id="KW-1185">Reference proteome</keyword>
<dbReference type="InterPro" id="IPR044288">
    <property type="entry name" value="ZNF598/HEL2"/>
</dbReference>
<dbReference type="GO" id="GO:0072344">
    <property type="term" value="P:rescue of stalled ribosome"/>
    <property type="evidence" value="ECO:0007669"/>
    <property type="project" value="InterPro"/>
</dbReference>
<evidence type="ECO:0000313" key="3">
    <source>
        <dbReference type="EMBL" id="CAD7246645.1"/>
    </source>
</evidence>
<dbReference type="GO" id="GO:0016567">
    <property type="term" value="P:protein ubiquitination"/>
    <property type="evidence" value="ECO:0007669"/>
    <property type="project" value="TreeGrafter"/>
</dbReference>
<protein>
    <recommendedName>
        <fullName evidence="2">C2H2-type domain-containing protein</fullName>
    </recommendedName>
</protein>
<feature type="compositionally biased region" description="Low complexity" evidence="1">
    <location>
        <begin position="1"/>
        <end position="13"/>
    </location>
</feature>
<dbReference type="InterPro" id="IPR056437">
    <property type="entry name" value="Znf-C2H2_ZNF598/HEL2"/>
</dbReference>
<feature type="region of interest" description="Disordered" evidence="1">
    <location>
        <begin position="502"/>
        <end position="527"/>
    </location>
</feature>
<evidence type="ECO:0000259" key="2">
    <source>
        <dbReference type="PROSITE" id="PS00028"/>
    </source>
</evidence>
<organism evidence="3">
    <name type="scientific">Darwinula stevensoni</name>
    <dbReference type="NCBI Taxonomy" id="69355"/>
    <lineage>
        <taxon>Eukaryota</taxon>
        <taxon>Metazoa</taxon>
        <taxon>Ecdysozoa</taxon>
        <taxon>Arthropoda</taxon>
        <taxon>Crustacea</taxon>
        <taxon>Oligostraca</taxon>
        <taxon>Ostracoda</taxon>
        <taxon>Podocopa</taxon>
        <taxon>Podocopida</taxon>
        <taxon>Darwinulocopina</taxon>
        <taxon>Darwinuloidea</taxon>
        <taxon>Darwinulidae</taxon>
        <taxon>Darwinula</taxon>
    </lineage>
</organism>
<reference evidence="3" key="1">
    <citation type="submission" date="2020-11" db="EMBL/GenBank/DDBJ databases">
        <authorList>
            <person name="Tran Van P."/>
        </authorList>
    </citation>
    <scope>NUCLEOTIDE SEQUENCE</scope>
</reference>
<dbReference type="InterPro" id="IPR041698">
    <property type="entry name" value="Methyltransf_25"/>
</dbReference>
<dbReference type="GO" id="GO:0061630">
    <property type="term" value="F:ubiquitin protein ligase activity"/>
    <property type="evidence" value="ECO:0007669"/>
    <property type="project" value="InterPro"/>
</dbReference>